<dbReference type="InterPro" id="IPR007110">
    <property type="entry name" value="Ig-like_dom"/>
</dbReference>
<dbReference type="EMBL" id="MU563244">
    <property type="protein sequence ID" value="KAI5613203.1"/>
    <property type="molecule type" value="Genomic_DNA"/>
</dbReference>
<evidence type="ECO:0000256" key="1">
    <source>
        <dbReference type="SAM" id="Phobius"/>
    </source>
</evidence>
<keyword evidence="1" id="KW-1133">Transmembrane helix</keyword>
<sequence length="275" mass="31346">MRRFGLTPRSYTGIGNMNALHLLLVLLYWQGVNTGQSSVIVEHLAILKPQNIELLCILTDFPNKPQNITGYWTKNGNVIENSEETINRHDEQYFLRKSFNIHRSNLGNYSCIFRNMENKEEATFVLKAPAFKDKQNKRILTYIGYSVALDCGIKQSPKTWNWYKANGTEREHINATADPTVYNILLSNNVTKLTLLNLTKEDSGTYICSAVFDIKPIDSQLELKVLSFTEPLKPFIAIAIQVVIFVTLILLYERQSNKRKGPAGTTENGLYEHTP</sequence>
<dbReference type="AlphaFoldDB" id="A0AAD5AB63"/>
<dbReference type="InterPro" id="IPR036179">
    <property type="entry name" value="Ig-like_dom_sf"/>
</dbReference>
<dbReference type="SUPFAM" id="SSF48726">
    <property type="entry name" value="Immunoglobulin"/>
    <property type="match status" value="2"/>
</dbReference>
<proteinExistence type="predicted"/>
<dbReference type="Gene3D" id="2.60.40.10">
    <property type="entry name" value="Immunoglobulins"/>
    <property type="match status" value="2"/>
</dbReference>
<dbReference type="InterPro" id="IPR013783">
    <property type="entry name" value="Ig-like_fold"/>
</dbReference>
<keyword evidence="2" id="KW-0732">Signal</keyword>
<evidence type="ECO:0000313" key="5">
    <source>
        <dbReference type="Proteomes" id="UP001205998"/>
    </source>
</evidence>
<feature type="chain" id="PRO_5042128910" evidence="2">
    <location>
        <begin position="35"/>
        <end position="275"/>
    </location>
</feature>
<dbReference type="InterPro" id="IPR003599">
    <property type="entry name" value="Ig_sub"/>
</dbReference>
<protein>
    <submittedName>
        <fullName evidence="4">Embigin</fullName>
    </submittedName>
</protein>
<feature type="transmembrane region" description="Helical" evidence="1">
    <location>
        <begin position="234"/>
        <end position="252"/>
    </location>
</feature>
<organism evidence="4 5">
    <name type="scientific">Silurus asotus</name>
    <name type="common">Amur catfish</name>
    <name type="synonym">Parasilurus asotus</name>
    <dbReference type="NCBI Taxonomy" id="30991"/>
    <lineage>
        <taxon>Eukaryota</taxon>
        <taxon>Metazoa</taxon>
        <taxon>Chordata</taxon>
        <taxon>Craniata</taxon>
        <taxon>Vertebrata</taxon>
        <taxon>Euteleostomi</taxon>
        <taxon>Actinopterygii</taxon>
        <taxon>Neopterygii</taxon>
        <taxon>Teleostei</taxon>
        <taxon>Ostariophysi</taxon>
        <taxon>Siluriformes</taxon>
        <taxon>Siluridae</taxon>
        <taxon>Silurus</taxon>
    </lineage>
</organism>
<dbReference type="Proteomes" id="UP001205998">
    <property type="component" value="Unassembled WGS sequence"/>
</dbReference>
<feature type="signal peptide" evidence="2">
    <location>
        <begin position="1"/>
        <end position="34"/>
    </location>
</feature>
<name>A0AAD5AB63_SILAS</name>
<accession>A0AAD5AB63</accession>
<evidence type="ECO:0000256" key="2">
    <source>
        <dbReference type="SAM" id="SignalP"/>
    </source>
</evidence>
<gene>
    <name evidence="4" type="ORF">C0J50_11563</name>
</gene>
<keyword evidence="1" id="KW-0812">Transmembrane</keyword>
<feature type="domain" description="Ig-like" evidence="3">
    <location>
        <begin position="129"/>
        <end position="224"/>
    </location>
</feature>
<feature type="domain" description="Ig-like" evidence="3">
    <location>
        <begin position="50"/>
        <end position="123"/>
    </location>
</feature>
<dbReference type="Pfam" id="PF13927">
    <property type="entry name" value="Ig_3"/>
    <property type="match status" value="1"/>
</dbReference>
<comment type="caution">
    <text evidence="4">The sequence shown here is derived from an EMBL/GenBank/DDBJ whole genome shotgun (WGS) entry which is preliminary data.</text>
</comment>
<evidence type="ECO:0000259" key="3">
    <source>
        <dbReference type="PROSITE" id="PS50835"/>
    </source>
</evidence>
<evidence type="ECO:0000313" key="4">
    <source>
        <dbReference type="EMBL" id="KAI5613203.1"/>
    </source>
</evidence>
<keyword evidence="5" id="KW-1185">Reference proteome</keyword>
<dbReference type="PROSITE" id="PS50835">
    <property type="entry name" value="IG_LIKE"/>
    <property type="match status" value="2"/>
</dbReference>
<reference evidence="4" key="1">
    <citation type="submission" date="2018-07" db="EMBL/GenBank/DDBJ databases">
        <title>Comparative genomics of catfishes provides insights into carnivory and benthic adaptation.</title>
        <authorList>
            <person name="Zhang Y."/>
            <person name="Wang D."/>
            <person name="Peng Z."/>
            <person name="Zheng S."/>
            <person name="Shao F."/>
            <person name="Tao W."/>
        </authorList>
    </citation>
    <scope>NUCLEOTIDE SEQUENCE</scope>
    <source>
        <strain evidence="4">Chongqing</strain>
    </source>
</reference>
<dbReference type="SMART" id="SM00409">
    <property type="entry name" value="IG"/>
    <property type="match status" value="1"/>
</dbReference>
<dbReference type="CDD" id="cd00096">
    <property type="entry name" value="Ig"/>
    <property type="match status" value="1"/>
</dbReference>
<keyword evidence="1" id="KW-0472">Membrane</keyword>